<dbReference type="AlphaFoldDB" id="A0A1P8QYD7"/>
<dbReference type="EMBL" id="CP019127">
    <property type="protein sequence ID" value="APX91430.1"/>
    <property type="molecule type" value="Genomic_DNA"/>
</dbReference>
<keyword evidence="1" id="KW-0614">Plasmid</keyword>
<gene>
    <name evidence="1" type="ORF">BV394_16020</name>
</gene>
<evidence type="ECO:0000313" key="1">
    <source>
        <dbReference type="EMBL" id="APX91430.1"/>
    </source>
</evidence>
<proteinExistence type="predicted"/>
<protein>
    <recommendedName>
        <fullName evidence="2">Exopolysaccharide biosynthesis protein YbjH</fullName>
    </recommendedName>
</protein>
<accession>A0A1P8QYD7</accession>
<reference evidence="1" key="1">
    <citation type="submission" date="2017-01" db="EMBL/GenBank/DDBJ databases">
        <title>Genomic analysis of Xuhuaishuia manganoxidans DY6-4.</title>
        <authorList>
            <person name="Wang X."/>
        </authorList>
    </citation>
    <scope>NUCLEOTIDE SEQUENCE</scope>
    <source>
        <strain evidence="1">DY6-4</strain>
        <plasmid evidence="1">unnamed</plasmid>
    </source>
</reference>
<evidence type="ECO:0008006" key="2">
    <source>
        <dbReference type="Google" id="ProtNLM"/>
    </source>
</evidence>
<organism evidence="1">
    <name type="scientific">Brevirhabdus pacifica</name>
    <dbReference type="NCBI Taxonomy" id="1267768"/>
    <lineage>
        <taxon>Bacteria</taxon>
        <taxon>Pseudomonadati</taxon>
        <taxon>Pseudomonadota</taxon>
        <taxon>Alphaproteobacteria</taxon>
        <taxon>Rhodobacterales</taxon>
        <taxon>Paracoccaceae</taxon>
        <taxon>Brevirhabdus</taxon>
    </lineage>
</organism>
<dbReference type="SUPFAM" id="SSF56935">
    <property type="entry name" value="Porins"/>
    <property type="match status" value="1"/>
</dbReference>
<geneLocation type="plasmid" evidence="1">
    <name>unnamed</name>
</geneLocation>
<dbReference type="Pfam" id="PF06082">
    <property type="entry name" value="YjbH"/>
    <property type="match status" value="1"/>
</dbReference>
<name>A0A1P8QYD7_9RHOB</name>
<dbReference type="InterPro" id="IPR010344">
    <property type="entry name" value="YbjH"/>
</dbReference>
<sequence>MPVGYTLYGTTGLIDMPSAASAPDAELAATLGQFARSTRATLSFQITERLSGSFRYSYIDNYVLGTGGETYDRSFDVQYRFADEGRFMPAMAIGLRDFIGTGVYSGEYVVATKTLTPRLRVTGGLGWGRLGTQGGFTNPLGALDARFETRSNAGTAQGGTLRGAEWFRGPAALFGGVEWQASDRLTLMAEYSSDAYALETAPGRDHFTHRTPFNFGASYRLRPGTTLSGYYMHGDTLAAQLTLTLNPRHPPVKGSIGPAPLPVARRPEGAAADTSWTAQADARTILEQNLQKLLGEEGLILEGMRLDARRAEVRVENTRYGSTAQAIGRTARVMSNVMPASVESFTILPMTQGIPASAVTLRRSDLEALELAPDGNWQSYVRARIDSGAPPPASPELVLAEGLYPRFEWGLGPYGSSSFFDPDSPVRLELGARLKARYEPTPGLILKGSVQKRVVGNIDDATRPPNSVLPHVRTDAVQYSREGDPAITELTAARYFRPGRDFYGRVTAGYLEQMFGGVSAEILWKPPAARLALGAELNYVKKRDFDQLFGFQDYDVVTGHVSAYWDMGNDYHAQLDVGRYLAGDWGATLALDREFANGWKVGAYATLTDVPFSDFGEGSFDKGLRFTVPLEFFTGRPSTTRYDISLRPITRDGGARLNVQDRLYKTVRGYQDPGLAEQWGRFWR</sequence>